<feature type="transmembrane region" description="Helical" evidence="2">
    <location>
        <begin position="80"/>
        <end position="100"/>
    </location>
</feature>
<evidence type="ECO:0000256" key="2">
    <source>
        <dbReference type="SAM" id="Phobius"/>
    </source>
</evidence>
<evidence type="ECO:0000259" key="3">
    <source>
        <dbReference type="Pfam" id="PF20152"/>
    </source>
</evidence>
<feature type="transmembrane region" description="Helical" evidence="2">
    <location>
        <begin position="151"/>
        <end position="177"/>
    </location>
</feature>
<comment type="caution">
    <text evidence="4">The sequence shown here is derived from an EMBL/GenBank/DDBJ whole genome shotgun (WGS) entry which is preliminary data.</text>
</comment>
<organism evidence="4 5">
    <name type="scientific">Lentinula aff. detonsa</name>
    <dbReference type="NCBI Taxonomy" id="2804958"/>
    <lineage>
        <taxon>Eukaryota</taxon>
        <taxon>Fungi</taxon>
        <taxon>Dikarya</taxon>
        <taxon>Basidiomycota</taxon>
        <taxon>Agaricomycotina</taxon>
        <taxon>Agaricomycetes</taxon>
        <taxon>Agaricomycetidae</taxon>
        <taxon>Agaricales</taxon>
        <taxon>Marasmiineae</taxon>
        <taxon>Omphalotaceae</taxon>
        <taxon>Lentinula</taxon>
    </lineage>
</organism>
<keyword evidence="2" id="KW-0812">Transmembrane</keyword>
<name>A0AA38L083_9AGAR</name>
<protein>
    <recommendedName>
        <fullName evidence="3">DUF6534 domain-containing protein</fullName>
    </recommendedName>
</protein>
<evidence type="ECO:0000313" key="4">
    <source>
        <dbReference type="EMBL" id="KAJ3787448.1"/>
    </source>
</evidence>
<dbReference type="AlphaFoldDB" id="A0AA38L083"/>
<feature type="transmembrane region" description="Helical" evidence="2">
    <location>
        <begin position="189"/>
        <end position="212"/>
    </location>
</feature>
<dbReference type="InterPro" id="IPR045339">
    <property type="entry name" value="DUF6534"/>
</dbReference>
<feature type="transmembrane region" description="Helical" evidence="2">
    <location>
        <begin position="46"/>
        <end position="68"/>
    </location>
</feature>
<evidence type="ECO:0000313" key="5">
    <source>
        <dbReference type="Proteomes" id="UP001163798"/>
    </source>
</evidence>
<accession>A0AA38L083</accession>
<feature type="compositionally biased region" description="Basic and acidic residues" evidence="1">
    <location>
        <begin position="369"/>
        <end position="380"/>
    </location>
</feature>
<keyword evidence="5" id="KW-1185">Reference proteome</keyword>
<proteinExistence type="predicted"/>
<feature type="domain" description="DUF6534" evidence="3">
    <location>
        <begin position="202"/>
        <end position="282"/>
    </location>
</feature>
<feature type="transmembrane region" description="Helical" evidence="2">
    <location>
        <begin position="120"/>
        <end position="139"/>
    </location>
</feature>
<keyword evidence="2" id="KW-1133">Transmembrane helix</keyword>
<dbReference type="Proteomes" id="UP001163798">
    <property type="component" value="Unassembled WGS sequence"/>
</dbReference>
<gene>
    <name evidence="4" type="ORF">GGU10DRAFT_385847</name>
</gene>
<evidence type="ECO:0000256" key="1">
    <source>
        <dbReference type="SAM" id="MobiDB-lite"/>
    </source>
</evidence>
<sequence>MIYQMGGVLFQFGTNYSSFLSLAFASHRICCRMSSSDSVQVTLGGLQVSVLIATFIYSISCFQTFLYWRSRFNDRLGILALVWAVWIFETTHTLCFWFYIFTITVKYYGVPEELERRHWSITMSIVFHGLITGCVQSYYSYRVYILSGKRIIPVVCWIGCLIEGCGSVGIAVVLYLVGPAGFAAKWELFPTLNIAVDLSVGVVNTTTLCYYLHRMRTGSKTTDQMVTTLIEWSVETGLITALAALGMLIACVVTPNTAVYLSMTSFYAKFYSNSLLASLNGRGPFSPFRVFVPPTATVVTSGTELAFTVNITQTTTSSVPTGLSRSLHRFSRGGAVNEHGSQIKSRTSAQGVQLTSIPEQYGDSVENEMTEKEPDEDARKTYTTMV</sequence>
<feature type="transmembrane region" description="Helical" evidence="2">
    <location>
        <begin position="232"/>
        <end position="255"/>
    </location>
</feature>
<reference evidence="4" key="1">
    <citation type="submission" date="2022-08" db="EMBL/GenBank/DDBJ databases">
        <authorList>
            <consortium name="DOE Joint Genome Institute"/>
            <person name="Min B."/>
            <person name="Riley R."/>
            <person name="Sierra-Patev S."/>
            <person name="Naranjo-Ortiz M."/>
            <person name="Looney B."/>
            <person name="Konkel Z."/>
            <person name="Slot J.C."/>
            <person name="Sakamoto Y."/>
            <person name="Steenwyk J.L."/>
            <person name="Rokas A."/>
            <person name="Carro J."/>
            <person name="Camarero S."/>
            <person name="Ferreira P."/>
            <person name="Molpeceres G."/>
            <person name="Ruiz-Duenas F.J."/>
            <person name="Serrano A."/>
            <person name="Henrissat B."/>
            <person name="Drula E."/>
            <person name="Hughes K.W."/>
            <person name="Mata J.L."/>
            <person name="Ishikawa N.K."/>
            <person name="Vargas-Isla R."/>
            <person name="Ushijima S."/>
            <person name="Smith C.A."/>
            <person name="Ahrendt S."/>
            <person name="Andreopoulos W."/>
            <person name="He G."/>
            <person name="Labutti K."/>
            <person name="Lipzen A."/>
            <person name="Ng V."/>
            <person name="Sandor L."/>
            <person name="Barry K."/>
            <person name="Martinez A.T."/>
            <person name="Xiao Y."/>
            <person name="Gibbons J.G."/>
            <person name="Terashima K."/>
            <person name="Hibbett D.S."/>
            <person name="Grigoriev I.V."/>
        </authorList>
    </citation>
    <scope>NUCLEOTIDE SEQUENCE</scope>
    <source>
        <strain evidence="4">TFB10291</strain>
    </source>
</reference>
<dbReference type="EMBL" id="MU793292">
    <property type="protein sequence ID" value="KAJ3787448.1"/>
    <property type="molecule type" value="Genomic_DNA"/>
</dbReference>
<feature type="region of interest" description="Disordered" evidence="1">
    <location>
        <begin position="365"/>
        <end position="386"/>
    </location>
</feature>
<dbReference type="PANTHER" id="PTHR40465">
    <property type="entry name" value="CHROMOSOME 1, WHOLE GENOME SHOTGUN SEQUENCE"/>
    <property type="match status" value="1"/>
</dbReference>
<dbReference type="PANTHER" id="PTHR40465:SF1">
    <property type="entry name" value="DUF6534 DOMAIN-CONTAINING PROTEIN"/>
    <property type="match status" value="1"/>
</dbReference>
<dbReference type="Pfam" id="PF20152">
    <property type="entry name" value="DUF6534"/>
    <property type="match status" value="1"/>
</dbReference>
<keyword evidence="2" id="KW-0472">Membrane</keyword>